<dbReference type="GO" id="GO:0005737">
    <property type="term" value="C:cytoplasm"/>
    <property type="evidence" value="ECO:0007669"/>
    <property type="project" value="UniProtKB-SubCell"/>
</dbReference>
<accession>A0A7C4UFB6</accession>
<dbReference type="Gene3D" id="3.30.300.20">
    <property type="match status" value="1"/>
</dbReference>
<keyword evidence="2 3" id="KW-0694">RNA-binding</keyword>
<gene>
    <name evidence="3" type="primary">khpA</name>
    <name evidence="4" type="ORF">ENV67_00970</name>
</gene>
<name>A0A7C4UFB6_UNCW3</name>
<keyword evidence="3" id="KW-0133">Cell shape</keyword>
<keyword evidence="3" id="KW-0143">Chaperone</keyword>
<dbReference type="InterPro" id="IPR015946">
    <property type="entry name" value="KH_dom-like_a/b"/>
</dbReference>
<protein>
    <recommendedName>
        <fullName evidence="3">RNA-binding protein KhpA</fullName>
    </recommendedName>
    <alternativeName>
        <fullName evidence="3">KH-domain protein A</fullName>
    </alternativeName>
</protein>
<dbReference type="GO" id="GO:0009252">
    <property type="term" value="P:peptidoglycan biosynthetic process"/>
    <property type="evidence" value="ECO:0007669"/>
    <property type="project" value="UniProtKB-UniRule"/>
</dbReference>
<dbReference type="GO" id="GO:0003723">
    <property type="term" value="F:RNA binding"/>
    <property type="evidence" value="ECO:0007669"/>
    <property type="project" value="UniProtKB-UniRule"/>
</dbReference>
<dbReference type="NCBIfam" id="NF002201">
    <property type="entry name" value="PRK01064.1"/>
    <property type="match status" value="1"/>
</dbReference>
<dbReference type="SUPFAM" id="SSF54814">
    <property type="entry name" value="Prokaryotic type KH domain (KH-domain type II)"/>
    <property type="match status" value="1"/>
</dbReference>
<dbReference type="HAMAP" id="MF_00088">
    <property type="entry name" value="KhpA"/>
    <property type="match status" value="1"/>
</dbReference>
<dbReference type="InterPro" id="IPR009019">
    <property type="entry name" value="KH_sf_prok-type"/>
</dbReference>
<evidence type="ECO:0000256" key="2">
    <source>
        <dbReference type="ARBA" id="ARBA00022884"/>
    </source>
</evidence>
<sequence>MKELIEFIAKSLVDHPEKVVVKEIVGERTTVYELKVGEGDIGKIIGKEGKTAKAIRTIVTAASMKTGKRAVLEILEPHSA</sequence>
<dbReference type="InterPro" id="IPR020627">
    <property type="entry name" value="KhpA"/>
</dbReference>
<comment type="similarity">
    <text evidence="3">Belongs to the KhpA RNA-binding protein family.</text>
</comment>
<comment type="subunit">
    <text evidence="3">Forms a complex with KhpB.</text>
</comment>
<evidence type="ECO:0000313" key="4">
    <source>
        <dbReference type="EMBL" id="HGW91098.1"/>
    </source>
</evidence>
<dbReference type="GO" id="GO:0071555">
    <property type="term" value="P:cell wall organization"/>
    <property type="evidence" value="ECO:0007669"/>
    <property type="project" value="UniProtKB-KW"/>
</dbReference>
<dbReference type="PANTHER" id="PTHR34654:SF1">
    <property type="entry name" value="RNA-BINDING PROTEIN KHPA"/>
    <property type="match status" value="1"/>
</dbReference>
<dbReference type="PANTHER" id="PTHR34654">
    <property type="entry name" value="UPF0109 PROTEIN SCO5592"/>
    <property type="match status" value="1"/>
</dbReference>
<organism evidence="4">
    <name type="scientific">candidate division WOR-3 bacterium</name>
    <dbReference type="NCBI Taxonomy" id="2052148"/>
    <lineage>
        <taxon>Bacteria</taxon>
        <taxon>Bacteria division WOR-3</taxon>
    </lineage>
</organism>
<evidence type="ECO:0000256" key="1">
    <source>
        <dbReference type="ARBA" id="ARBA00022490"/>
    </source>
</evidence>
<keyword evidence="1 3" id="KW-0963">Cytoplasm</keyword>
<evidence type="ECO:0000256" key="3">
    <source>
        <dbReference type="HAMAP-Rule" id="MF_00088"/>
    </source>
</evidence>
<comment type="caution">
    <text evidence="4">The sequence shown here is derived from an EMBL/GenBank/DDBJ whole genome shotgun (WGS) entry which is preliminary data.</text>
</comment>
<dbReference type="AlphaFoldDB" id="A0A7C4UFB6"/>
<reference evidence="4" key="1">
    <citation type="journal article" date="2020" name="mSystems">
        <title>Genome- and Community-Level Interaction Insights into Carbon Utilization and Element Cycling Functions of Hydrothermarchaeota in Hydrothermal Sediment.</title>
        <authorList>
            <person name="Zhou Z."/>
            <person name="Liu Y."/>
            <person name="Xu W."/>
            <person name="Pan J."/>
            <person name="Luo Z.H."/>
            <person name="Li M."/>
        </authorList>
    </citation>
    <scope>NUCLEOTIDE SEQUENCE [LARGE SCALE GENOMIC DNA]</scope>
    <source>
        <strain evidence="4">SpSt-780</strain>
    </source>
</reference>
<proteinExistence type="inferred from homology"/>
<dbReference type="Pfam" id="PF13083">
    <property type="entry name" value="KH_KhpA-B"/>
    <property type="match status" value="1"/>
</dbReference>
<dbReference type="EMBL" id="DTHG01000011">
    <property type="protein sequence ID" value="HGW91098.1"/>
    <property type="molecule type" value="Genomic_DNA"/>
</dbReference>
<comment type="function">
    <text evidence="3">A probable RNA chaperone. Forms a complex with KhpB which binds to cellular RNA and controls its expression. Plays a role in peptidoglycan (PG) homeostasis and cell length regulation.</text>
</comment>
<keyword evidence="3" id="KW-0961">Cell wall biogenesis/degradation</keyword>
<dbReference type="CDD" id="cd22533">
    <property type="entry name" value="KH-II_YlqC-like"/>
    <property type="match status" value="1"/>
</dbReference>
<comment type="subcellular location">
    <subcellularLocation>
        <location evidence="3">Cytoplasm</location>
    </subcellularLocation>
</comment>
<dbReference type="GO" id="GO:0008360">
    <property type="term" value="P:regulation of cell shape"/>
    <property type="evidence" value="ECO:0007669"/>
    <property type="project" value="UniProtKB-KW"/>
</dbReference>